<proteinExistence type="predicted"/>
<comment type="caution">
    <text evidence="3">The sequence shown here is derived from an EMBL/GenBank/DDBJ whole genome shotgun (WGS) entry which is preliminary data.</text>
</comment>
<evidence type="ECO:0000259" key="2">
    <source>
        <dbReference type="Pfam" id="PF17111"/>
    </source>
</evidence>
<name>A0A4Q2V348_FUSOX</name>
<reference evidence="3 4" key="1">
    <citation type="submission" date="2016-12" db="EMBL/GenBank/DDBJ databases">
        <title>Draft genome sequence of Fusarium oxysporum causing rot on Narcissus.</title>
        <authorList>
            <person name="Armitage A.D."/>
            <person name="Taylor A."/>
            <person name="Clarkson J.P."/>
            <person name="Harrison R.J."/>
            <person name="Jackson A.C."/>
        </authorList>
    </citation>
    <scope>NUCLEOTIDE SEQUENCE [LARGE SCALE GENOMIC DNA]</scope>
    <source>
        <strain evidence="3 4">N139</strain>
    </source>
</reference>
<dbReference type="InterPro" id="IPR031348">
    <property type="entry name" value="PigL_N"/>
</dbReference>
<protein>
    <recommendedName>
        <fullName evidence="2">Azaphilone pigments biosynthesis cluster protein L N-terminal domain-containing protein</fullName>
    </recommendedName>
</protein>
<organism evidence="3 4">
    <name type="scientific">Fusarium oxysporum f. sp. narcissi</name>
    <dbReference type="NCBI Taxonomy" id="451672"/>
    <lineage>
        <taxon>Eukaryota</taxon>
        <taxon>Fungi</taxon>
        <taxon>Dikarya</taxon>
        <taxon>Ascomycota</taxon>
        <taxon>Pezizomycotina</taxon>
        <taxon>Sordariomycetes</taxon>
        <taxon>Hypocreomycetidae</taxon>
        <taxon>Hypocreales</taxon>
        <taxon>Nectriaceae</taxon>
        <taxon>Fusarium</taxon>
        <taxon>Fusarium oxysporum species complex</taxon>
    </lineage>
</organism>
<dbReference type="EMBL" id="MQTW01000714">
    <property type="protein sequence ID" value="RYC79249.1"/>
    <property type="molecule type" value="Genomic_DNA"/>
</dbReference>
<evidence type="ECO:0000313" key="4">
    <source>
        <dbReference type="Proteomes" id="UP000290540"/>
    </source>
</evidence>
<dbReference type="Proteomes" id="UP000290540">
    <property type="component" value="Unassembled WGS sequence"/>
</dbReference>
<evidence type="ECO:0000256" key="1">
    <source>
        <dbReference type="SAM" id="MobiDB-lite"/>
    </source>
</evidence>
<evidence type="ECO:0000313" key="3">
    <source>
        <dbReference type="EMBL" id="RYC79249.1"/>
    </source>
</evidence>
<feature type="region of interest" description="Disordered" evidence="1">
    <location>
        <begin position="52"/>
        <end position="72"/>
    </location>
</feature>
<feature type="domain" description="Azaphilone pigments biosynthesis cluster protein L N-terminal" evidence="2">
    <location>
        <begin position="1"/>
        <end position="89"/>
    </location>
</feature>
<sequence length="265" mass="29041">MLAGYKATIAIALADANLRSSTVTLQVLNEYKDMIRITKKDLEDHLEEITSKLQSMTRPSASSSEGNPGDIERFRNEHETTRQCLDICAEVLSHINGLRLLPVANGPVSRDDTPAGLSTQDLTRAHIMTLSALKDCCEKLSDTLVRLRALEQQSENAIVTEKAVSEQGSSANPRHETQSLAKEFDSTRQCLTICSEASARVDSGKVHVLEDITIGKDGQQMLIASFGELFDARRVRIAEGAVQVVASSSSNASLQELFGAHYRRR</sequence>
<gene>
    <name evidence="3" type="ORF">BFJ63_vAg17876</name>
</gene>
<feature type="region of interest" description="Disordered" evidence="1">
    <location>
        <begin position="161"/>
        <end position="181"/>
    </location>
</feature>
<dbReference type="AlphaFoldDB" id="A0A4Q2V348"/>
<accession>A0A4Q2V348</accession>
<dbReference type="Pfam" id="PF17111">
    <property type="entry name" value="PigL_N"/>
    <property type="match status" value="1"/>
</dbReference>
<feature type="compositionally biased region" description="Polar residues" evidence="1">
    <location>
        <begin position="52"/>
        <end position="66"/>
    </location>
</feature>